<evidence type="ECO:0000313" key="1">
    <source>
        <dbReference type="EMBL" id="KAJ7367141.1"/>
    </source>
</evidence>
<gene>
    <name evidence="1" type="ORF">DFH08DRAFT_678559</name>
</gene>
<feature type="non-terminal residue" evidence="1">
    <location>
        <position position="1"/>
    </location>
</feature>
<name>A0AAD7ASG2_9AGAR</name>
<reference evidence="1" key="1">
    <citation type="submission" date="2023-03" db="EMBL/GenBank/DDBJ databases">
        <title>Massive genome expansion in bonnet fungi (Mycena s.s.) driven by repeated elements and novel gene families across ecological guilds.</title>
        <authorList>
            <consortium name="Lawrence Berkeley National Laboratory"/>
            <person name="Harder C.B."/>
            <person name="Miyauchi S."/>
            <person name="Viragh M."/>
            <person name="Kuo A."/>
            <person name="Thoen E."/>
            <person name="Andreopoulos B."/>
            <person name="Lu D."/>
            <person name="Skrede I."/>
            <person name="Drula E."/>
            <person name="Henrissat B."/>
            <person name="Morin E."/>
            <person name="Kohler A."/>
            <person name="Barry K."/>
            <person name="LaButti K."/>
            <person name="Morin E."/>
            <person name="Salamov A."/>
            <person name="Lipzen A."/>
            <person name="Mereny Z."/>
            <person name="Hegedus B."/>
            <person name="Baldrian P."/>
            <person name="Stursova M."/>
            <person name="Weitz H."/>
            <person name="Taylor A."/>
            <person name="Grigoriev I.V."/>
            <person name="Nagy L.G."/>
            <person name="Martin F."/>
            <person name="Kauserud H."/>
        </authorList>
    </citation>
    <scope>NUCLEOTIDE SEQUENCE</scope>
    <source>
        <strain evidence="1">CBHHK002</strain>
    </source>
</reference>
<sequence length="286" mass="33477">ELDIPAGSRLTGIRLQGNRQKTFYKGIQEIKTQALEPRLLLKHKLLEVKASLKTLRGRLVMDKEIWCSLHDKTFLPYTSQFLWRAMHNAHRVGHCWMHIPEYQDRATCQYWSEEESLKHILLYCKSPGAEIIRNTAERLWKERELNWPEVSLGSILGCGLVNFKNDMGRPSQSTRRLYKILMLKSAYMIWIICNDWVISRSGEPLTEAEIIKKWIFNINQRLQQDIMLANRSTTRNHPRLVATLVKETWSGILDEDKLPENWLKESRVLVGRKALTHNQLHIRGVG</sequence>
<dbReference type="Proteomes" id="UP001218218">
    <property type="component" value="Unassembled WGS sequence"/>
</dbReference>
<protein>
    <recommendedName>
        <fullName evidence="3">Reverse transcriptase</fullName>
    </recommendedName>
</protein>
<accession>A0AAD7ASG2</accession>
<evidence type="ECO:0000313" key="2">
    <source>
        <dbReference type="Proteomes" id="UP001218218"/>
    </source>
</evidence>
<dbReference type="AlphaFoldDB" id="A0AAD7ASG2"/>
<dbReference type="EMBL" id="JARIHO010000002">
    <property type="protein sequence ID" value="KAJ7367141.1"/>
    <property type="molecule type" value="Genomic_DNA"/>
</dbReference>
<evidence type="ECO:0008006" key="3">
    <source>
        <dbReference type="Google" id="ProtNLM"/>
    </source>
</evidence>
<comment type="caution">
    <text evidence="1">The sequence shown here is derived from an EMBL/GenBank/DDBJ whole genome shotgun (WGS) entry which is preliminary data.</text>
</comment>
<organism evidence="1 2">
    <name type="scientific">Mycena albidolilacea</name>
    <dbReference type="NCBI Taxonomy" id="1033008"/>
    <lineage>
        <taxon>Eukaryota</taxon>
        <taxon>Fungi</taxon>
        <taxon>Dikarya</taxon>
        <taxon>Basidiomycota</taxon>
        <taxon>Agaricomycotina</taxon>
        <taxon>Agaricomycetes</taxon>
        <taxon>Agaricomycetidae</taxon>
        <taxon>Agaricales</taxon>
        <taxon>Marasmiineae</taxon>
        <taxon>Mycenaceae</taxon>
        <taxon>Mycena</taxon>
    </lineage>
</organism>
<keyword evidence="2" id="KW-1185">Reference proteome</keyword>
<proteinExistence type="predicted"/>